<dbReference type="GO" id="GO:0015074">
    <property type="term" value="P:DNA integration"/>
    <property type="evidence" value="ECO:0007669"/>
    <property type="project" value="InterPro"/>
</dbReference>
<evidence type="ECO:0000256" key="1">
    <source>
        <dbReference type="SAM" id="MobiDB-lite"/>
    </source>
</evidence>
<evidence type="ECO:0000313" key="5">
    <source>
        <dbReference type="Proteomes" id="UP000791440"/>
    </source>
</evidence>
<reference evidence="4" key="2">
    <citation type="submission" date="2020-12" db="EMBL/GenBank/DDBJ databases">
        <authorList>
            <person name="Kanost M."/>
        </authorList>
    </citation>
    <scope>NUCLEOTIDE SEQUENCE</scope>
</reference>
<dbReference type="EMBL" id="JH668596">
    <property type="protein sequence ID" value="KAG6458781.1"/>
    <property type="molecule type" value="Genomic_DNA"/>
</dbReference>
<accession>A0A922CUM9</accession>
<gene>
    <name evidence="4" type="ORF">O3G_MSEX011053</name>
</gene>
<feature type="region of interest" description="Disordered" evidence="1">
    <location>
        <begin position="62"/>
        <end position="90"/>
    </location>
</feature>
<dbReference type="PANTHER" id="PTHR35617">
    <property type="entry name" value="PHAGE_INTEGRASE DOMAIN-CONTAINING PROTEIN"/>
    <property type="match status" value="1"/>
</dbReference>
<protein>
    <recommendedName>
        <fullName evidence="6">Tyr recombinase domain-containing protein</fullName>
    </recommendedName>
</protein>
<evidence type="ECO:0008006" key="6">
    <source>
        <dbReference type="Google" id="ProtNLM"/>
    </source>
</evidence>
<dbReference type="GO" id="GO:0006310">
    <property type="term" value="P:DNA recombination"/>
    <property type="evidence" value="ECO:0007669"/>
    <property type="project" value="InterPro"/>
</dbReference>
<dbReference type="PROSITE" id="PS51900">
    <property type="entry name" value="CB"/>
    <property type="match status" value="1"/>
</dbReference>
<feature type="compositionally biased region" description="Basic and acidic residues" evidence="1">
    <location>
        <begin position="66"/>
        <end position="80"/>
    </location>
</feature>
<feature type="domain" description="Tyr recombinase" evidence="2">
    <location>
        <begin position="218"/>
        <end position="426"/>
    </location>
</feature>
<dbReference type="GO" id="GO:0003677">
    <property type="term" value="F:DNA binding"/>
    <property type="evidence" value="ECO:0007669"/>
    <property type="project" value="InterPro"/>
</dbReference>
<evidence type="ECO:0000259" key="2">
    <source>
        <dbReference type="PROSITE" id="PS51898"/>
    </source>
</evidence>
<evidence type="ECO:0000259" key="3">
    <source>
        <dbReference type="PROSITE" id="PS51900"/>
    </source>
</evidence>
<dbReference type="PROSITE" id="PS51898">
    <property type="entry name" value="TYR_RECOMBINASE"/>
    <property type="match status" value="1"/>
</dbReference>
<dbReference type="InterPro" id="IPR002104">
    <property type="entry name" value="Integrase_catalytic"/>
</dbReference>
<keyword evidence="5" id="KW-1185">Reference proteome</keyword>
<comment type="caution">
    <text evidence="4">The sequence shown here is derived from an EMBL/GenBank/DDBJ whole genome shotgun (WGS) entry which is preliminary data.</text>
</comment>
<dbReference type="Proteomes" id="UP000791440">
    <property type="component" value="Unassembled WGS sequence"/>
</dbReference>
<reference evidence="4" key="1">
    <citation type="journal article" date="2016" name="Insect Biochem. Mol. Biol.">
        <title>Multifaceted biological insights from a draft genome sequence of the tobacco hornworm moth, Manduca sexta.</title>
        <authorList>
            <person name="Kanost M.R."/>
            <person name="Arrese E.L."/>
            <person name="Cao X."/>
            <person name="Chen Y.R."/>
            <person name="Chellapilla S."/>
            <person name="Goldsmith M.R."/>
            <person name="Grosse-Wilde E."/>
            <person name="Heckel D.G."/>
            <person name="Herndon N."/>
            <person name="Jiang H."/>
            <person name="Papanicolaou A."/>
            <person name="Qu J."/>
            <person name="Soulages J.L."/>
            <person name="Vogel H."/>
            <person name="Walters J."/>
            <person name="Waterhouse R.M."/>
            <person name="Ahn S.J."/>
            <person name="Almeida F.C."/>
            <person name="An C."/>
            <person name="Aqrawi P."/>
            <person name="Bretschneider A."/>
            <person name="Bryant W.B."/>
            <person name="Bucks S."/>
            <person name="Chao H."/>
            <person name="Chevignon G."/>
            <person name="Christen J.M."/>
            <person name="Clarke D.F."/>
            <person name="Dittmer N.T."/>
            <person name="Ferguson L.C.F."/>
            <person name="Garavelou S."/>
            <person name="Gordon K.H.J."/>
            <person name="Gunaratna R.T."/>
            <person name="Han Y."/>
            <person name="Hauser F."/>
            <person name="He Y."/>
            <person name="Heidel-Fischer H."/>
            <person name="Hirsh A."/>
            <person name="Hu Y."/>
            <person name="Jiang H."/>
            <person name="Kalra D."/>
            <person name="Klinner C."/>
            <person name="Konig C."/>
            <person name="Kovar C."/>
            <person name="Kroll A.R."/>
            <person name="Kuwar S.S."/>
            <person name="Lee S.L."/>
            <person name="Lehman R."/>
            <person name="Li K."/>
            <person name="Li Z."/>
            <person name="Liang H."/>
            <person name="Lovelace S."/>
            <person name="Lu Z."/>
            <person name="Mansfield J.H."/>
            <person name="McCulloch K.J."/>
            <person name="Mathew T."/>
            <person name="Morton B."/>
            <person name="Muzny D.M."/>
            <person name="Neunemann D."/>
            <person name="Ongeri F."/>
            <person name="Pauchet Y."/>
            <person name="Pu L.L."/>
            <person name="Pyrousis I."/>
            <person name="Rao X.J."/>
            <person name="Redding A."/>
            <person name="Roesel C."/>
            <person name="Sanchez-Gracia A."/>
            <person name="Schaack S."/>
            <person name="Shukla A."/>
            <person name="Tetreau G."/>
            <person name="Wang Y."/>
            <person name="Xiong G.H."/>
            <person name="Traut W."/>
            <person name="Walsh T.K."/>
            <person name="Worley K.C."/>
            <person name="Wu D."/>
            <person name="Wu W."/>
            <person name="Wu Y.Q."/>
            <person name="Zhang X."/>
            <person name="Zou Z."/>
            <person name="Zucker H."/>
            <person name="Briscoe A.D."/>
            <person name="Burmester T."/>
            <person name="Clem R.J."/>
            <person name="Feyereisen R."/>
            <person name="Grimmelikhuijzen C.J.P."/>
            <person name="Hamodrakas S.J."/>
            <person name="Hansson B.S."/>
            <person name="Huguet E."/>
            <person name="Jermiin L.S."/>
            <person name="Lan Q."/>
            <person name="Lehman H.K."/>
            <person name="Lorenzen M."/>
            <person name="Merzendorfer H."/>
            <person name="Michalopoulos I."/>
            <person name="Morton D.B."/>
            <person name="Muthukrishnan S."/>
            <person name="Oakeshott J.G."/>
            <person name="Palmer W."/>
            <person name="Park Y."/>
            <person name="Passarelli A.L."/>
            <person name="Rozas J."/>
            <person name="Schwartz L.M."/>
            <person name="Smith W."/>
            <person name="Southgate A."/>
            <person name="Vilcinskas A."/>
            <person name="Vogt R."/>
            <person name="Wang P."/>
            <person name="Werren J."/>
            <person name="Yu X.Q."/>
            <person name="Zhou J.J."/>
            <person name="Brown S.J."/>
            <person name="Scherer S.E."/>
            <person name="Richards S."/>
            <person name="Blissard G.W."/>
        </authorList>
    </citation>
    <scope>NUCLEOTIDE SEQUENCE</scope>
</reference>
<name>A0A922CUM9_MANSE</name>
<evidence type="ECO:0000313" key="4">
    <source>
        <dbReference type="EMBL" id="KAG6458781.1"/>
    </source>
</evidence>
<dbReference type="InterPro" id="IPR044068">
    <property type="entry name" value="CB"/>
</dbReference>
<organism evidence="4 5">
    <name type="scientific">Manduca sexta</name>
    <name type="common">Tobacco hawkmoth</name>
    <name type="synonym">Tobacco hornworm</name>
    <dbReference type="NCBI Taxonomy" id="7130"/>
    <lineage>
        <taxon>Eukaryota</taxon>
        <taxon>Metazoa</taxon>
        <taxon>Ecdysozoa</taxon>
        <taxon>Arthropoda</taxon>
        <taxon>Hexapoda</taxon>
        <taxon>Insecta</taxon>
        <taxon>Pterygota</taxon>
        <taxon>Neoptera</taxon>
        <taxon>Endopterygota</taxon>
        <taxon>Lepidoptera</taxon>
        <taxon>Glossata</taxon>
        <taxon>Ditrysia</taxon>
        <taxon>Bombycoidea</taxon>
        <taxon>Sphingidae</taxon>
        <taxon>Sphinginae</taxon>
        <taxon>Sphingini</taxon>
        <taxon>Manduca</taxon>
    </lineage>
</organism>
<sequence length="433" mass="48458">MSAKTRQTQGANSAMHSAEFGNTIGVDIPTASLNSANTSSPTTVGGTIYSSSAQLKQSLLETRTGANERETSAVDSESSRKPSRSPHELCSSRCRTLGIGGMVGTGWAKQILNWSESEIKLLESSWRSSSLNTYRPIWSRWCSWAQSNRIPADDPSPHDLARYLCYLYRVVKLAPKTIAVHKSVVANFGNPLRSDELSAHPLVKHVLKGVFAETPPVKKSISWTIEDLLAFLSTYQFDHNNLFAVSRHTCVLLLLATGRRVHDLTLLSIGNDHFEDRGNEIILWPKFGSKTDSVSYKQSGWLLKKGENNFDVPLDIIFWIKKTILITNMRRNMACNDSLFITTKGKVKNASRTVIAEWIKTLFKEAGISASAGSFRAVVATNNWVGNYCNIDEILKRGNWRSKNTFFRHYFREIKPQPNRNPNPLSNSFTPVM</sequence>
<dbReference type="AlphaFoldDB" id="A0A922CUM9"/>
<proteinExistence type="predicted"/>
<feature type="domain" description="Core-binding (CB)" evidence="3">
    <location>
        <begin position="102"/>
        <end position="193"/>
    </location>
</feature>
<dbReference type="PANTHER" id="PTHR35617:SF3">
    <property type="entry name" value="CORE-BINDING (CB) DOMAIN-CONTAINING PROTEIN"/>
    <property type="match status" value="1"/>
</dbReference>